<reference evidence="2" key="1">
    <citation type="submission" date="2016-10" db="EMBL/GenBank/DDBJ databases">
        <authorList>
            <person name="Varghese N."/>
            <person name="Submissions S."/>
        </authorList>
    </citation>
    <scope>NUCLEOTIDE SEQUENCE [LARGE SCALE GENOMIC DNA]</scope>
    <source>
        <strain evidence="2">DSM 21580</strain>
    </source>
</reference>
<dbReference type="EMBL" id="FNUS01000001">
    <property type="protein sequence ID" value="SEF45382.1"/>
    <property type="molecule type" value="Genomic_DNA"/>
</dbReference>
<dbReference type="Proteomes" id="UP000236738">
    <property type="component" value="Unassembled WGS sequence"/>
</dbReference>
<proteinExistence type="predicted"/>
<organism evidence="1 2">
    <name type="scientific">Halpernia humi</name>
    <dbReference type="NCBI Taxonomy" id="493375"/>
    <lineage>
        <taxon>Bacteria</taxon>
        <taxon>Pseudomonadati</taxon>
        <taxon>Bacteroidota</taxon>
        <taxon>Flavobacteriia</taxon>
        <taxon>Flavobacteriales</taxon>
        <taxon>Weeksellaceae</taxon>
        <taxon>Chryseobacterium group</taxon>
        <taxon>Halpernia</taxon>
    </lineage>
</organism>
<name>A0A1H5S453_9FLAO</name>
<keyword evidence="2" id="KW-1185">Reference proteome</keyword>
<accession>A0A1H5S453</accession>
<dbReference type="AlphaFoldDB" id="A0A1H5S453"/>
<evidence type="ECO:0000313" key="2">
    <source>
        <dbReference type="Proteomes" id="UP000236738"/>
    </source>
</evidence>
<protein>
    <submittedName>
        <fullName evidence="1">Uncharacterized protein</fullName>
    </submittedName>
</protein>
<gene>
    <name evidence="1" type="ORF">SAMN05421847_0041</name>
</gene>
<sequence>MSGWYNFLYNNLPKNELNNYTEIFYLGSCNTLEIEKINTAISNKNIYELLSNCKVDCKKDSLDFFWLKNKTSSKISIIFDPVELFENSILYKTIFDFENCNFTKLPNFEKIK</sequence>
<evidence type="ECO:0000313" key="1">
    <source>
        <dbReference type="EMBL" id="SEF45382.1"/>
    </source>
</evidence>